<evidence type="ECO:0000313" key="2">
    <source>
        <dbReference type="Proteomes" id="UP001230268"/>
    </source>
</evidence>
<dbReference type="AlphaFoldDB" id="A0AAD8LS65"/>
<dbReference type="Gene3D" id="1.20.58.1070">
    <property type="match status" value="1"/>
</dbReference>
<gene>
    <name evidence="1" type="ORF">BgAZ_205880</name>
</gene>
<organism evidence="1 2">
    <name type="scientific">Babesia gibsoni</name>
    <dbReference type="NCBI Taxonomy" id="33632"/>
    <lineage>
        <taxon>Eukaryota</taxon>
        <taxon>Sar</taxon>
        <taxon>Alveolata</taxon>
        <taxon>Apicomplexa</taxon>
        <taxon>Aconoidasida</taxon>
        <taxon>Piroplasmida</taxon>
        <taxon>Babesiidae</taxon>
        <taxon>Babesia</taxon>
    </lineage>
</organism>
<reference evidence="1" key="1">
    <citation type="submission" date="2023-08" db="EMBL/GenBank/DDBJ databases">
        <title>Draft sequence of the Babesia gibsoni genome.</title>
        <authorList>
            <person name="Yamagishi J.Y."/>
            <person name="Xuan X.X."/>
        </authorList>
    </citation>
    <scope>NUCLEOTIDE SEQUENCE</scope>
    <source>
        <strain evidence="1">Azabu</strain>
    </source>
</reference>
<dbReference type="Pfam" id="PF04938">
    <property type="entry name" value="SIP1"/>
    <property type="match status" value="1"/>
</dbReference>
<dbReference type="InterPro" id="IPR035426">
    <property type="entry name" value="Gemin2/Brr1"/>
</dbReference>
<dbReference type="EMBL" id="JAVEPI010000002">
    <property type="protein sequence ID" value="KAK1443712.1"/>
    <property type="molecule type" value="Genomic_DNA"/>
</dbReference>
<accession>A0AAD8LS65</accession>
<comment type="caution">
    <text evidence="1">The sequence shown here is derived from an EMBL/GenBank/DDBJ whole genome shotgun (WGS) entry which is preliminary data.</text>
</comment>
<keyword evidence="2" id="KW-1185">Reference proteome</keyword>
<proteinExistence type="predicted"/>
<dbReference type="Proteomes" id="UP001230268">
    <property type="component" value="Unassembled WGS sequence"/>
</dbReference>
<name>A0AAD8LS65_BABGI</name>
<protein>
    <submittedName>
        <fullName evidence="1">Uncharacterized protein</fullName>
    </submittedName>
</protein>
<sequence length="244" mass="27582">MDVEEYLRLVREEEASLPDVSLSAFPDIELSLDGKSAKKFERLIKLDDESLCLDSGFRFGSTEMNFFKAMKAEINSSLSQAGSQEKCGLSKYCIAVLRRADPSISHSTLDDLDEKGFSTLFTSNPPKVTLLCQSGISFATVHTILHGFACYVCDGRGKNINEVSCKWLFTILLVLDELHAIVESICYELQRIKRAIARKLKALRESILDEHTENIASTEYHRKQREIASLTLNVSIIQEYFNQR</sequence>
<dbReference type="GO" id="GO:0000387">
    <property type="term" value="P:spliceosomal snRNP assembly"/>
    <property type="evidence" value="ECO:0007669"/>
    <property type="project" value="InterPro"/>
</dbReference>
<evidence type="ECO:0000313" key="1">
    <source>
        <dbReference type="EMBL" id="KAK1443712.1"/>
    </source>
</evidence>